<dbReference type="PANTHER" id="PTHR24177">
    <property type="entry name" value="CASKIN"/>
    <property type="match status" value="1"/>
</dbReference>
<comment type="caution">
    <text evidence="5">The sequence shown here is derived from an EMBL/GenBank/DDBJ whole genome shotgun (WGS) entry which is preliminary data.</text>
</comment>
<feature type="transmembrane region" description="Helical" evidence="3">
    <location>
        <begin position="511"/>
        <end position="535"/>
    </location>
</feature>
<keyword evidence="3" id="KW-1133">Transmembrane helix</keyword>
<dbReference type="InterPro" id="IPR002110">
    <property type="entry name" value="Ankyrin_rpt"/>
</dbReference>
<feature type="compositionally biased region" description="Low complexity" evidence="2">
    <location>
        <begin position="1"/>
        <end position="14"/>
    </location>
</feature>
<evidence type="ECO:0000256" key="3">
    <source>
        <dbReference type="SAM" id="Phobius"/>
    </source>
</evidence>
<keyword evidence="6" id="KW-1185">Reference proteome</keyword>
<evidence type="ECO:0000259" key="4">
    <source>
        <dbReference type="Pfam" id="PF13962"/>
    </source>
</evidence>
<dbReference type="Pfam" id="PF12796">
    <property type="entry name" value="Ank_2"/>
    <property type="match status" value="1"/>
</dbReference>
<organism evidence="5 6">
    <name type="scientific">Acacia crassicarpa</name>
    <name type="common">northern wattle</name>
    <dbReference type="NCBI Taxonomy" id="499986"/>
    <lineage>
        <taxon>Eukaryota</taxon>
        <taxon>Viridiplantae</taxon>
        <taxon>Streptophyta</taxon>
        <taxon>Embryophyta</taxon>
        <taxon>Tracheophyta</taxon>
        <taxon>Spermatophyta</taxon>
        <taxon>Magnoliopsida</taxon>
        <taxon>eudicotyledons</taxon>
        <taxon>Gunneridae</taxon>
        <taxon>Pentapetalae</taxon>
        <taxon>rosids</taxon>
        <taxon>fabids</taxon>
        <taxon>Fabales</taxon>
        <taxon>Fabaceae</taxon>
        <taxon>Caesalpinioideae</taxon>
        <taxon>mimosoid clade</taxon>
        <taxon>Acacieae</taxon>
        <taxon>Acacia</taxon>
    </lineage>
</organism>
<name>A0AAE1IQ86_9FABA</name>
<accession>A0AAE1IQ86</accession>
<keyword evidence="3" id="KW-0812">Transmembrane</keyword>
<dbReference type="GO" id="GO:0005886">
    <property type="term" value="C:plasma membrane"/>
    <property type="evidence" value="ECO:0007669"/>
    <property type="project" value="UniProtKB-SubCell"/>
</dbReference>
<dbReference type="PANTHER" id="PTHR24177:SF356">
    <property type="entry name" value="ANKYRIN REPEAT PLANT-LIKE PROTEIN"/>
    <property type="match status" value="1"/>
</dbReference>
<sequence length="589" mass="66041">MATSDASSTTSSESNPQLQRVVSTQYRTPCLDILLSDIEEAREKYLKICVPLHKAALKGDWKAVNHIIEQDSTLLTVAITKGWLTVLHVAAGANHVHLVEELVKKMEGNDLELQDNKGNTAFCFAAASGNTKIAEIMLQKNELLPTIRGGQGVTPVVMAVLQGKREMALYLYPKTYETFGDWDWSILFFISIRYGIYDLALEMLREKPELALAEDGDDGTALHYLAQKPSSSGSQSSAYKKQSMKSSGEQNLVIELIRNIWKEILLQEEARMMRVIREPSPVMFIAAEAGNFEFLAELWSTYPDLMSEKDSRNRSIIHIAVLNRHASIFNLIHETGPIKDSIVSSVDSVDKCNLLHFAAKLAPQDRLDLFSGAAFQMMSELLWFEEVKKIMPPSFTEMKNSKGLTPRELFTREHKKLLKDAESWMKGTANSCMVVSTLITTGVFSAAFTIPGANNNNTGDPNYLKTLPFRTFSIADVSALVSSAISILIFLSIIISRYAEEDFLTSLPLKLISGLIALFISIISMMVAFSSAFFVTYFHGHKWVPCFISVLAFVPIPLFLFLQFPLCLDILYTNYFCRSLFRPNKHVLY</sequence>
<protein>
    <recommendedName>
        <fullName evidence="4">PGG domain-containing protein</fullName>
    </recommendedName>
</protein>
<keyword evidence="3" id="KW-0472">Membrane</keyword>
<dbReference type="SUPFAM" id="SSF48403">
    <property type="entry name" value="Ankyrin repeat"/>
    <property type="match status" value="1"/>
</dbReference>
<dbReference type="SMART" id="SM00248">
    <property type="entry name" value="ANK"/>
    <property type="match status" value="5"/>
</dbReference>
<feature type="domain" description="PGG" evidence="4">
    <location>
        <begin position="423"/>
        <end position="535"/>
    </location>
</feature>
<dbReference type="AlphaFoldDB" id="A0AAE1IQ86"/>
<dbReference type="InterPro" id="IPR036770">
    <property type="entry name" value="Ankyrin_rpt-contain_sf"/>
</dbReference>
<feature type="region of interest" description="Disordered" evidence="2">
    <location>
        <begin position="1"/>
        <end position="20"/>
    </location>
</feature>
<dbReference type="Gene3D" id="1.25.40.20">
    <property type="entry name" value="Ankyrin repeat-containing domain"/>
    <property type="match status" value="2"/>
</dbReference>
<evidence type="ECO:0000313" key="5">
    <source>
        <dbReference type="EMBL" id="KAK4254673.1"/>
    </source>
</evidence>
<evidence type="ECO:0000256" key="2">
    <source>
        <dbReference type="SAM" id="MobiDB-lite"/>
    </source>
</evidence>
<dbReference type="Proteomes" id="UP001293593">
    <property type="component" value="Unassembled WGS sequence"/>
</dbReference>
<proteinExistence type="predicted"/>
<gene>
    <name evidence="5" type="ORF">QN277_010022</name>
</gene>
<evidence type="ECO:0000313" key="6">
    <source>
        <dbReference type="Proteomes" id="UP001293593"/>
    </source>
</evidence>
<feature type="transmembrane region" description="Helical" evidence="3">
    <location>
        <begin position="477"/>
        <end position="499"/>
    </location>
</feature>
<dbReference type="Pfam" id="PF13962">
    <property type="entry name" value="PGG"/>
    <property type="match status" value="1"/>
</dbReference>
<feature type="transmembrane region" description="Helical" evidence="3">
    <location>
        <begin position="547"/>
        <end position="572"/>
    </location>
</feature>
<evidence type="ECO:0000256" key="1">
    <source>
        <dbReference type="ARBA" id="ARBA00004413"/>
    </source>
</evidence>
<reference evidence="5" key="1">
    <citation type="submission" date="2023-10" db="EMBL/GenBank/DDBJ databases">
        <title>Chromosome-level genome of the transformable northern wattle, Acacia crassicarpa.</title>
        <authorList>
            <person name="Massaro I."/>
            <person name="Sinha N.R."/>
            <person name="Poethig S."/>
            <person name="Leichty A.R."/>
        </authorList>
    </citation>
    <scope>NUCLEOTIDE SEQUENCE</scope>
    <source>
        <strain evidence="5">Acra3RX</strain>
        <tissue evidence="5">Leaf</tissue>
    </source>
</reference>
<dbReference type="EMBL" id="JAWXYG010000014">
    <property type="protein sequence ID" value="KAK4254673.1"/>
    <property type="molecule type" value="Genomic_DNA"/>
</dbReference>
<dbReference type="InterPro" id="IPR026961">
    <property type="entry name" value="PGG_dom"/>
</dbReference>
<comment type="subcellular location">
    <subcellularLocation>
        <location evidence="1">Cell membrane</location>
        <topology evidence="1">Peripheral membrane protein</topology>
        <orientation evidence="1">Cytoplasmic side</orientation>
    </subcellularLocation>
</comment>